<sequence length="1307" mass="145317">MIEIKDISGKTRFSTPINKGAKGKFTLMKEDYIILPFSVPTPIPFKLGDYVDLSGVLDESLGGKLAKIYEITDIQKPTYNSSTGGYDYELQMNAYYWKWKNKIFKYTPEHAGNEASWSLTASLDVQLGVFLRNLKALGYNYRGTDFTFSIDDTVENKAVAMTYDNMNLLDALFSMAGEDKWNCDCWITDNVIHFGRNEFGDAVKIERGVEASSITRSESQGTYATRIYAFGSTKNIPTNYRPTDEQAVVNGVVQKRLMLPADTPYIDAYEGMSQEEAIEDVVVFDDVYPRRVGTLSDVHTRSEEVENEDGTKETVTYYRYKDTGLEFKEEYIIEGQKLKIRFQSGKLNGMEFGVIFNPTPKDETRGEQLWEIVRNEDYGRPLPDDMMYPANGDEYILSGFDIQLVSDQYIPEAEQELKGKAQKYADKVKKDDGTYPTTLRSSWVKEDLISRTFEFGQRINLVDDTYFENGRISRVLGWEMNLDIPWDSPVYTIGESMPYSRIGEIEDKVDSLTYKGQTYTGSGGSGVYVIKVNDSTVPSDSNVFSALRSLKIFHRKDKTDENAYLQKFLKGIELGKFVSGLLGTGGAIQIDESGCSHAEFDYLTIRKLAIFIELIIQEAKHVGGMLIVSPSGMTISKVEETDTAYRCYFEQTDGDRTLQNQFTVGTQARRQTFNLTEQAYYWRLVTAVGDDYVDLSKTDCDTGSTIPQAGDELAGLGHRTDRTRQAAIIISAFGTNSPSIMYYQGIDSYSLEDKAVKMDYYDPVSGRYKSVTYGDTYVGDKEGKTYIKFDQEEGVEVSGKVKIQQGSEGAGNFTDLPNEIYNAVKIGGENLLLNTGFLGDFESLKLDSNTNLKEGTEMYNTTLDKWNGTATLNEDSDSLSGVSATLGSISQNVYLIENENYAISYKARNGMVIITCGGNVMSQTCTSEYSKYSHIFTNKGGSIISIVGSATICEIKLERGTIPTDWCPSVLDPDSVKDNFKSLWYLQDALKGQTQFIGGLTLTSMIQLGKYVNGVMEKVNAGISGIYNDDTDVAVWAGGTYEEAIATVQKILAGETPTDEEWKSMAKFVATHGGDVFIRGYIYALGGYFRGMVDLGNGVTRLNADGTGWIGKKDGQKPFIDFTGDRLKVNGVLEAGEGSQLGGLRVNANGALLGYSMTVLGSMSGFNLIPNNEDYIRNFIINNIGRAQIYELIFNTFTTGRFEVLLPNFQQISEKIPGIQVGANGFYIDVIVPAYSSFIGVSVQNNSEFAIHLSDGAKLFDQNGNEMTEIVLSKGDVLGMVCILRSILNPGSLTQSEVHYFIKTLRQ</sequence>
<protein>
    <recommendedName>
        <fullName evidence="3">Prophage tail endopeptidase domain-containing protein</fullName>
    </recommendedName>
</protein>
<dbReference type="RefSeq" id="WP_204476672.1">
    <property type="nucleotide sequence ID" value="NZ_JACJJW010000040.1"/>
</dbReference>
<keyword evidence="2" id="KW-1185">Reference proteome</keyword>
<accession>A0ABS2EXR3</accession>
<gene>
    <name evidence="1" type="ORF">H6A31_12425</name>
</gene>
<organism evidence="1 2">
    <name type="scientific">Bacteroides mediterraneensis</name>
    <dbReference type="NCBI Taxonomy" id="1841856"/>
    <lineage>
        <taxon>Bacteria</taxon>
        <taxon>Pseudomonadati</taxon>
        <taxon>Bacteroidota</taxon>
        <taxon>Bacteroidia</taxon>
        <taxon>Bacteroidales</taxon>
        <taxon>Bacteroidaceae</taxon>
        <taxon>Bacteroides</taxon>
    </lineage>
</organism>
<proteinExistence type="predicted"/>
<evidence type="ECO:0008006" key="3">
    <source>
        <dbReference type="Google" id="ProtNLM"/>
    </source>
</evidence>
<dbReference type="EMBL" id="JACJJW010000040">
    <property type="protein sequence ID" value="MBM6759472.1"/>
    <property type="molecule type" value="Genomic_DNA"/>
</dbReference>
<reference evidence="1 2" key="1">
    <citation type="journal article" date="2021" name="Sci. Rep.">
        <title>The distribution of antibiotic resistance genes in chicken gut microbiota commensals.</title>
        <authorList>
            <person name="Juricova H."/>
            <person name="Matiasovicova J."/>
            <person name="Kubasova T."/>
            <person name="Cejkova D."/>
            <person name="Rychlik I."/>
        </authorList>
    </citation>
    <scope>NUCLEOTIDE SEQUENCE [LARGE SCALE GENOMIC DNA]</scope>
    <source>
        <strain evidence="1 2">An801</strain>
    </source>
</reference>
<dbReference type="Proteomes" id="UP000703295">
    <property type="component" value="Unassembled WGS sequence"/>
</dbReference>
<evidence type="ECO:0000313" key="2">
    <source>
        <dbReference type="Proteomes" id="UP000703295"/>
    </source>
</evidence>
<name>A0ABS2EXR3_9BACE</name>
<comment type="caution">
    <text evidence="1">The sequence shown here is derived from an EMBL/GenBank/DDBJ whole genome shotgun (WGS) entry which is preliminary data.</text>
</comment>
<evidence type="ECO:0000313" key="1">
    <source>
        <dbReference type="EMBL" id="MBM6759472.1"/>
    </source>
</evidence>